<gene>
    <name evidence="2" type="ORF">DK427_22045</name>
</gene>
<protein>
    <recommendedName>
        <fullName evidence="1">Methyltransferase FkbM domain-containing protein</fullName>
    </recommendedName>
</protein>
<reference evidence="2 3" key="1">
    <citation type="submission" date="2018-05" db="EMBL/GenBank/DDBJ databases">
        <title>Complete Genome Sequence of Methylobacterium sp. 17Sr1-43.</title>
        <authorList>
            <person name="Srinivasan S."/>
        </authorList>
    </citation>
    <scope>NUCLEOTIDE SEQUENCE [LARGE SCALE GENOMIC DNA]</scope>
    <source>
        <strain evidence="2 3">17Sr1-43</strain>
    </source>
</reference>
<keyword evidence="3" id="KW-1185">Reference proteome</keyword>
<dbReference type="AlphaFoldDB" id="A0A2U8VW60"/>
<dbReference type="EMBL" id="CP029551">
    <property type="protein sequence ID" value="AWN38089.1"/>
    <property type="molecule type" value="Genomic_DNA"/>
</dbReference>
<dbReference type="SUPFAM" id="SSF53335">
    <property type="entry name" value="S-adenosyl-L-methionine-dependent methyltransferases"/>
    <property type="match status" value="1"/>
</dbReference>
<proteinExistence type="predicted"/>
<evidence type="ECO:0000313" key="2">
    <source>
        <dbReference type="EMBL" id="AWN38089.1"/>
    </source>
</evidence>
<accession>A0A2U8VW60</accession>
<dbReference type="PANTHER" id="PTHR34203">
    <property type="entry name" value="METHYLTRANSFERASE, FKBM FAMILY PROTEIN"/>
    <property type="match status" value="1"/>
</dbReference>
<dbReference type="OrthoDB" id="9814604at2"/>
<feature type="domain" description="Methyltransferase FkbM" evidence="1">
    <location>
        <begin position="84"/>
        <end position="220"/>
    </location>
</feature>
<name>A0A2U8VW60_9HYPH</name>
<dbReference type="InterPro" id="IPR052514">
    <property type="entry name" value="SAM-dependent_MTase"/>
</dbReference>
<sequence length="272" mass="29789">MLIALSKKTMPRWLQSLGRRTRREREIRSFNRRVVSHRFGGLDLKVSLRDPVAEEWYDHDQETLAEIRFFQDAGALREGGIVFDLGAHQAVVALQLSACVGASGRVVALEANPHNAQVARENIALNGAHNLTLLHAAAASEDGEIAFNESLNGQVDGGAGTHGVIRVPSRSVDSLIGEFGVPDIIYLDVEGFECAVLEGASGALSQVKNWFIEVHGGAGLEKFGGSVDRLLAHFDAERFDRYFCRTDAGPFTPLDDTRSLDGTRWFFIATRT</sequence>
<evidence type="ECO:0000259" key="1">
    <source>
        <dbReference type="Pfam" id="PF05050"/>
    </source>
</evidence>
<dbReference type="PANTHER" id="PTHR34203:SF15">
    <property type="entry name" value="SLL1173 PROTEIN"/>
    <property type="match status" value="1"/>
</dbReference>
<dbReference type="NCBIfam" id="TIGR01444">
    <property type="entry name" value="fkbM_fam"/>
    <property type="match status" value="1"/>
</dbReference>
<dbReference type="KEGG" id="meti:DK427_22045"/>
<dbReference type="InterPro" id="IPR006342">
    <property type="entry name" value="FkbM_mtfrase"/>
</dbReference>
<evidence type="ECO:0000313" key="3">
    <source>
        <dbReference type="Proteomes" id="UP000246058"/>
    </source>
</evidence>
<dbReference type="RefSeq" id="WP_109953250.1">
    <property type="nucleotide sequence ID" value="NZ_CP029551.1"/>
</dbReference>
<dbReference type="Proteomes" id="UP000246058">
    <property type="component" value="Chromosome"/>
</dbReference>
<organism evidence="2 3">
    <name type="scientific">Methylobacterium radiodurans</name>
    <dbReference type="NCBI Taxonomy" id="2202828"/>
    <lineage>
        <taxon>Bacteria</taxon>
        <taxon>Pseudomonadati</taxon>
        <taxon>Pseudomonadota</taxon>
        <taxon>Alphaproteobacteria</taxon>
        <taxon>Hyphomicrobiales</taxon>
        <taxon>Methylobacteriaceae</taxon>
        <taxon>Methylobacterium</taxon>
    </lineage>
</organism>
<dbReference type="Pfam" id="PF05050">
    <property type="entry name" value="Methyltransf_21"/>
    <property type="match status" value="1"/>
</dbReference>
<dbReference type="InterPro" id="IPR029063">
    <property type="entry name" value="SAM-dependent_MTases_sf"/>
</dbReference>
<dbReference type="Gene3D" id="3.40.50.150">
    <property type="entry name" value="Vaccinia Virus protein VP39"/>
    <property type="match status" value="1"/>
</dbReference>